<dbReference type="Proteomes" id="UP000694941">
    <property type="component" value="Unplaced"/>
</dbReference>
<organism evidence="1 2">
    <name type="scientific">Limulus polyphemus</name>
    <name type="common">Atlantic horseshoe crab</name>
    <dbReference type="NCBI Taxonomy" id="6850"/>
    <lineage>
        <taxon>Eukaryota</taxon>
        <taxon>Metazoa</taxon>
        <taxon>Ecdysozoa</taxon>
        <taxon>Arthropoda</taxon>
        <taxon>Chelicerata</taxon>
        <taxon>Merostomata</taxon>
        <taxon>Xiphosura</taxon>
        <taxon>Limulidae</taxon>
        <taxon>Limulus</taxon>
    </lineage>
</organism>
<evidence type="ECO:0000313" key="2">
    <source>
        <dbReference type="RefSeq" id="XP_022257367.1"/>
    </source>
</evidence>
<gene>
    <name evidence="2" type="primary">LOC111089338</name>
</gene>
<reference evidence="2" key="1">
    <citation type="submission" date="2025-08" db="UniProtKB">
        <authorList>
            <consortium name="RefSeq"/>
        </authorList>
    </citation>
    <scope>IDENTIFICATION</scope>
    <source>
        <tissue evidence="2">Muscle</tissue>
    </source>
</reference>
<dbReference type="GeneID" id="111089338"/>
<sequence>MISLSTLDEVRFKDRKENYISVLPVSVEFGKLHREEKNYRNPSGWKKHTTCRLNEDQVAPLSDLLYATVALYSTCLREVTLTSIYKTISAEGARTIILLRDKREILQKLENHGTGNPLEINNNSVSATQFTKTSTLPEKDETVGQLVDLSSSNGNDSAVLLNVVAKEHSPVNVLDLWANWLSIDDSASGRACDKKVCEDSRLSQLSTPSTCESVKLPHCGFDNPNEYPFSEVFSDSENERDINSDIKEEEDIDDFSRGLQIFFNAATHRKRERRNKSLEGAQVGMENRVMAAATFKKNYRLLYK</sequence>
<name>A0ABM1TNB1_LIMPO</name>
<protein>
    <submittedName>
        <fullName evidence="2">Uncharacterized protein LOC111089338</fullName>
    </submittedName>
</protein>
<keyword evidence="1" id="KW-1185">Reference proteome</keyword>
<dbReference type="RefSeq" id="XP_022257367.1">
    <property type="nucleotide sequence ID" value="XM_022401659.1"/>
</dbReference>
<proteinExistence type="predicted"/>
<accession>A0ABM1TNB1</accession>
<evidence type="ECO:0000313" key="1">
    <source>
        <dbReference type="Proteomes" id="UP000694941"/>
    </source>
</evidence>